<dbReference type="InterPro" id="IPR036390">
    <property type="entry name" value="WH_DNA-bd_sf"/>
</dbReference>
<comment type="caution">
    <text evidence="2">The sequence shown here is derived from an EMBL/GenBank/DDBJ whole genome shotgun (WGS) entry which is preliminary data.</text>
</comment>
<sequence length="175" mass="20175">MATIDLIVLGILKKEPMSAYDIQKLVEYRNISKWVKISTPSIYKKVIQLEEKGYISSHIEKEGKMPEKSVYSLTEKGKQQFEKLMIEISCKPINIFLDFNAVIVNLDSMPRERQQECLDNIESSMAVLKTYLEENIALKKSDDDIPITGMAVLQQQYILAQAIEEWICTLKRNLV</sequence>
<dbReference type="EMBL" id="BSCH01000014">
    <property type="protein sequence ID" value="GLG90824.1"/>
    <property type="molecule type" value="Genomic_DNA"/>
</dbReference>
<name>A0A9W6CGF3_9FIRM</name>
<dbReference type="InterPro" id="IPR052509">
    <property type="entry name" value="Metal_resp_DNA-bind_regulator"/>
</dbReference>
<reference evidence="2" key="3">
    <citation type="journal article" date="2023" name="Int. J. Syst. Evol. Microbiol.">
        <title>Sellimonas catena sp. nov., isolated from human faeces.</title>
        <authorList>
            <person name="Hisatomi A."/>
            <person name="Ohkuma M."/>
            <person name="Sakamoto M."/>
        </authorList>
    </citation>
    <scope>NUCLEOTIDE SEQUENCE</scope>
    <source>
        <strain evidence="2">18CBH55</strain>
    </source>
</reference>
<accession>A0A9W6CGF3</accession>
<dbReference type="RefSeq" id="WP_281845503.1">
    <property type="nucleotide sequence ID" value="NZ_BSCH01000014.1"/>
</dbReference>
<dbReference type="PANTHER" id="PTHR33169:SF14">
    <property type="entry name" value="TRANSCRIPTIONAL REGULATOR RV3488"/>
    <property type="match status" value="1"/>
</dbReference>
<dbReference type="AlphaFoldDB" id="A0A9W6CGF3"/>
<feature type="domain" description="Transcription regulator PadR N-terminal" evidence="1">
    <location>
        <begin position="8"/>
        <end position="82"/>
    </location>
</feature>
<protein>
    <submittedName>
        <fullName evidence="2">Transcriptional regulator</fullName>
    </submittedName>
</protein>
<evidence type="ECO:0000259" key="1">
    <source>
        <dbReference type="Pfam" id="PF03551"/>
    </source>
</evidence>
<organism evidence="2 3">
    <name type="scientific">Sellimonas catena</name>
    <dbReference type="NCBI Taxonomy" id="2994035"/>
    <lineage>
        <taxon>Bacteria</taxon>
        <taxon>Bacillati</taxon>
        <taxon>Bacillota</taxon>
        <taxon>Clostridia</taxon>
        <taxon>Lachnospirales</taxon>
        <taxon>Lachnospiraceae</taxon>
        <taxon>Sellimonas</taxon>
    </lineage>
</organism>
<dbReference type="Pfam" id="PF03551">
    <property type="entry name" value="PadR"/>
    <property type="match status" value="1"/>
</dbReference>
<dbReference type="InterPro" id="IPR036388">
    <property type="entry name" value="WH-like_DNA-bd_sf"/>
</dbReference>
<dbReference type="SUPFAM" id="SSF46785">
    <property type="entry name" value="Winged helix' DNA-binding domain"/>
    <property type="match status" value="1"/>
</dbReference>
<dbReference type="InterPro" id="IPR005149">
    <property type="entry name" value="Tscrpt_reg_PadR_N"/>
</dbReference>
<evidence type="ECO:0000313" key="2">
    <source>
        <dbReference type="EMBL" id="GLG90824.1"/>
    </source>
</evidence>
<reference evidence="2" key="2">
    <citation type="submission" date="2022-11" db="EMBL/GenBank/DDBJ databases">
        <title>Draft genome sequence of Sellimonas catena strain 18CBH55.</title>
        <authorList>
            <person name="Hisatomi A."/>
            <person name="Ohkuma M."/>
            <person name="Sakamoto M."/>
        </authorList>
    </citation>
    <scope>NUCLEOTIDE SEQUENCE</scope>
    <source>
        <strain evidence="2">18CBH55</strain>
    </source>
</reference>
<evidence type="ECO:0000313" key="3">
    <source>
        <dbReference type="Proteomes" id="UP001145094"/>
    </source>
</evidence>
<reference evidence="2" key="1">
    <citation type="submission" date="2022-11" db="EMBL/GenBank/DDBJ databases">
        <title>Draft genome sequence of Sellimonas catena strain 18CBH55.</title>
        <authorList>
            <person name="Atsushi H."/>
            <person name="Moriya O."/>
            <person name="Mitsuo S."/>
        </authorList>
    </citation>
    <scope>NUCLEOTIDE SEQUENCE</scope>
    <source>
        <strain evidence="2">18CBH55</strain>
    </source>
</reference>
<dbReference type="Proteomes" id="UP001145094">
    <property type="component" value="Unassembled WGS sequence"/>
</dbReference>
<dbReference type="PANTHER" id="PTHR33169">
    <property type="entry name" value="PADR-FAMILY TRANSCRIPTIONAL REGULATOR"/>
    <property type="match status" value="1"/>
</dbReference>
<dbReference type="Gene3D" id="1.10.10.10">
    <property type="entry name" value="Winged helix-like DNA-binding domain superfamily/Winged helix DNA-binding domain"/>
    <property type="match status" value="1"/>
</dbReference>
<proteinExistence type="predicted"/>
<gene>
    <name evidence="2" type="ORF">Selli2_22510</name>
</gene>